<evidence type="ECO:0000313" key="3">
    <source>
        <dbReference type="Proteomes" id="UP000185434"/>
    </source>
</evidence>
<evidence type="ECO:0000313" key="2">
    <source>
        <dbReference type="EMBL" id="APT89447.1"/>
    </source>
</evidence>
<name>A0A1L7CUD6_9CORY</name>
<protein>
    <submittedName>
        <fullName evidence="2">Uncharacterized protein</fullName>
    </submittedName>
</protein>
<organism evidence="2 3">
    <name type="scientific">Corynebacterium frankenforstense DSM 45800</name>
    <dbReference type="NCBI Taxonomy" id="1437875"/>
    <lineage>
        <taxon>Bacteria</taxon>
        <taxon>Bacillati</taxon>
        <taxon>Actinomycetota</taxon>
        <taxon>Actinomycetes</taxon>
        <taxon>Mycobacteriales</taxon>
        <taxon>Corynebacteriaceae</taxon>
        <taxon>Corynebacterium</taxon>
    </lineage>
</organism>
<evidence type="ECO:0000256" key="1">
    <source>
        <dbReference type="SAM" id="MobiDB-lite"/>
    </source>
</evidence>
<keyword evidence="3" id="KW-1185">Reference proteome</keyword>
<feature type="region of interest" description="Disordered" evidence="1">
    <location>
        <begin position="34"/>
        <end position="97"/>
    </location>
</feature>
<sequence length="164" mass="16974">MVLCSVAGVLLVAVVALVLWLFVFSSDGDDPETDAAANTLTSQENSESASAPSTAASSSSSSSEEAGRPTDASVPSDAWAVNEAAKNNEPSGDFNNVYAAGPTSEPFALAVRDAFVDAYLDNGRTDQTIDVRSSVTGRSYTMNCKDNGSYVHCTGGNNANVYIS</sequence>
<feature type="compositionally biased region" description="Low complexity" evidence="1">
    <location>
        <begin position="46"/>
        <end position="64"/>
    </location>
</feature>
<dbReference type="AlphaFoldDB" id="A0A1L7CUD6"/>
<accession>A0A1L7CUD6</accession>
<dbReference type="EMBL" id="CP009247">
    <property type="protein sequence ID" value="APT89447.1"/>
    <property type="molecule type" value="Genomic_DNA"/>
</dbReference>
<reference evidence="2 3" key="1">
    <citation type="submission" date="2014-08" db="EMBL/GenBank/DDBJ databases">
        <title>Complete genome sequence of Corynebacterium frankenforstense ST18(T) (=DSM 45800(T)), isolated from raw cow milk.</title>
        <authorList>
            <person name="Ruckert C."/>
            <person name="Albersmeier A."/>
            <person name="Winkler A."/>
            <person name="Lipski A."/>
            <person name="Kalinowski J."/>
        </authorList>
    </citation>
    <scope>NUCLEOTIDE SEQUENCE [LARGE SCALE GENOMIC DNA]</scope>
    <source>
        <strain evidence="2 3">ST18</strain>
    </source>
</reference>
<gene>
    <name evidence="2" type="ORF">CFRA_09545</name>
</gene>
<dbReference type="Proteomes" id="UP000185434">
    <property type="component" value="Chromosome"/>
</dbReference>
<proteinExistence type="predicted"/>
<dbReference type="KEGG" id="cfk:CFRA_09545"/>
<feature type="compositionally biased region" description="Polar residues" evidence="1">
    <location>
        <begin position="36"/>
        <end position="45"/>
    </location>
</feature>